<sequence>MSTSMMPMNTSEEDMSSQQRRDCILSSDHATDESLIESKIPAKSIYAFGADKILHSARISLLDSERLSNLRYLIITNEALYIFDDQDFERRIPNEQIIEIVKYQDTTGSPNISKSPSNEQNKSHRLLFRVKDDSDLLIICKGANGVLETLQKQAKDFNAYRFSQVDPAEDLFSKATFIENQSTHTKSSSSLKQLLENALNASELKKVMLNLEYLRRQCNQNEWESDPLILKAIEFVKSH</sequence>
<organism evidence="1 2">
    <name type="scientific">Naegleria fowleri</name>
    <name type="common">Brain eating amoeba</name>
    <dbReference type="NCBI Taxonomy" id="5763"/>
    <lineage>
        <taxon>Eukaryota</taxon>
        <taxon>Discoba</taxon>
        <taxon>Heterolobosea</taxon>
        <taxon>Tetramitia</taxon>
        <taxon>Eutetramitia</taxon>
        <taxon>Vahlkampfiidae</taxon>
        <taxon>Naegleria</taxon>
    </lineage>
</organism>
<dbReference type="OrthoDB" id="10253606at2759"/>
<dbReference type="AlphaFoldDB" id="A0A6A5BR92"/>
<accession>A0A6A5BR92</accession>
<dbReference type="EMBL" id="VFQX01000017">
    <property type="protein sequence ID" value="KAF0980573.1"/>
    <property type="molecule type" value="Genomic_DNA"/>
</dbReference>
<reference evidence="1 2" key="1">
    <citation type="journal article" date="2019" name="Sci. Rep.">
        <title>Nanopore sequencing improves the draft genome of the human pathogenic amoeba Naegleria fowleri.</title>
        <authorList>
            <person name="Liechti N."/>
            <person name="Schurch N."/>
            <person name="Bruggmann R."/>
            <person name="Wittwer M."/>
        </authorList>
    </citation>
    <scope>NUCLEOTIDE SEQUENCE [LARGE SCALE GENOMIC DNA]</scope>
    <source>
        <strain evidence="1 2">ATCC 30894</strain>
    </source>
</reference>
<name>A0A6A5BR92_NAEFO</name>
<dbReference type="VEuPathDB" id="AmoebaDB:NF0120530"/>
<proteinExistence type="predicted"/>
<evidence type="ECO:0000313" key="2">
    <source>
        <dbReference type="Proteomes" id="UP000444721"/>
    </source>
</evidence>
<comment type="caution">
    <text evidence="1">The sequence shown here is derived from an EMBL/GenBank/DDBJ whole genome shotgun (WGS) entry which is preliminary data.</text>
</comment>
<keyword evidence="2" id="KW-1185">Reference proteome</keyword>
<dbReference type="VEuPathDB" id="AmoebaDB:NfTy_035090"/>
<gene>
    <name evidence="1" type="ORF">FDP41_013056</name>
</gene>
<dbReference type="VEuPathDB" id="AmoebaDB:FDP41_013056"/>
<evidence type="ECO:0000313" key="1">
    <source>
        <dbReference type="EMBL" id="KAF0980573.1"/>
    </source>
</evidence>
<protein>
    <submittedName>
        <fullName evidence="1">Uncharacterized protein</fullName>
    </submittedName>
</protein>
<dbReference type="OMA" id="ICKGANG"/>
<dbReference type="RefSeq" id="XP_044565286.1">
    <property type="nucleotide sequence ID" value="XM_044703644.1"/>
</dbReference>
<dbReference type="GeneID" id="68120271"/>
<dbReference type="Proteomes" id="UP000444721">
    <property type="component" value="Unassembled WGS sequence"/>
</dbReference>